<dbReference type="InterPro" id="IPR050275">
    <property type="entry name" value="PGM_Phosphatase"/>
</dbReference>
<organism evidence="1 2">
    <name type="scientific">Sphingomonas aerophila</name>
    <dbReference type="NCBI Taxonomy" id="1344948"/>
    <lineage>
        <taxon>Bacteria</taxon>
        <taxon>Pseudomonadati</taxon>
        <taxon>Pseudomonadota</taxon>
        <taxon>Alphaproteobacteria</taxon>
        <taxon>Sphingomonadales</taxon>
        <taxon>Sphingomonadaceae</taxon>
        <taxon>Sphingomonas</taxon>
    </lineage>
</organism>
<dbReference type="InterPro" id="IPR013078">
    <property type="entry name" value="His_Pase_superF_clade-1"/>
</dbReference>
<dbReference type="InterPro" id="IPR029033">
    <property type="entry name" value="His_PPase_superfam"/>
</dbReference>
<evidence type="ECO:0000313" key="2">
    <source>
        <dbReference type="Proteomes" id="UP000546200"/>
    </source>
</evidence>
<dbReference type="SUPFAM" id="SSF53254">
    <property type="entry name" value="Phosphoglycerate mutase-like"/>
    <property type="match status" value="1"/>
</dbReference>
<keyword evidence="2" id="KW-1185">Reference proteome</keyword>
<dbReference type="GO" id="GO:0005737">
    <property type="term" value="C:cytoplasm"/>
    <property type="evidence" value="ECO:0007669"/>
    <property type="project" value="TreeGrafter"/>
</dbReference>
<dbReference type="AlphaFoldDB" id="A0A7W9BCU9"/>
<keyword evidence="1" id="KW-0413">Isomerase</keyword>
<accession>A0A7W9BCU9</accession>
<dbReference type="SMART" id="SM00855">
    <property type="entry name" value="PGAM"/>
    <property type="match status" value="1"/>
</dbReference>
<dbReference type="Proteomes" id="UP000546200">
    <property type="component" value="Unassembled WGS sequence"/>
</dbReference>
<dbReference type="EMBL" id="JACIJK010000004">
    <property type="protein sequence ID" value="MBB5714843.1"/>
    <property type="molecule type" value="Genomic_DNA"/>
</dbReference>
<name>A0A7W9BCU9_9SPHN</name>
<dbReference type="Pfam" id="PF00300">
    <property type="entry name" value="His_Phos_1"/>
    <property type="match status" value="1"/>
</dbReference>
<gene>
    <name evidence="1" type="ORF">FHS94_001679</name>
</gene>
<dbReference type="GO" id="GO:0004619">
    <property type="term" value="F:phosphoglycerate mutase activity"/>
    <property type="evidence" value="ECO:0007669"/>
    <property type="project" value="UniProtKB-EC"/>
</dbReference>
<proteinExistence type="predicted"/>
<reference evidence="1 2" key="1">
    <citation type="submission" date="2020-08" db="EMBL/GenBank/DDBJ databases">
        <title>Genomic Encyclopedia of Type Strains, Phase IV (KMG-IV): sequencing the most valuable type-strain genomes for metagenomic binning, comparative biology and taxonomic classification.</title>
        <authorList>
            <person name="Goeker M."/>
        </authorList>
    </citation>
    <scope>NUCLEOTIDE SEQUENCE [LARGE SCALE GENOMIC DNA]</scope>
    <source>
        <strain evidence="1 2">DSM 100044</strain>
    </source>
</reference>
<protein>
    <submittedName>
        <fullName evidence="1">Putative phosphoglycerate mutase</fullName>
        <ecNumber evidence="1">5.4.2.12</ecNumber>
    </submittedName>
</protein>
<comment type="caution">
    <text evidence="1">The sequence shown here is derived from an EMBL/GenBank/DDBJ whole genome shotgun (WGS) entry which is preliminary data.</text>
</comment>
<dbReference type="Gene3D" id="3.40.50.1240">
    <property type="entry name" value="Phosphoglycerate mutase-like"/>
    <property type="match status" value="1"/>
</dbReference>
<dbReference type="CDD" id="cd07067">
    <property type="entry name" value="HP_PGM_like"/>
    <property type="match status" value="1"/>
</dbReference>
<dbReference type="PANTHER" id="PTHR48100">
    <property type="entry name" value="BROAD-SPECIFICITY PHOSPHATASE YOR283W-RELATED"/>
    <property type="match status" value="1"/>
</dbReference>
<dbReference type="PIRSF" id="PIRSF000709">
    <property type="entry name" value="6PFK_2-Ptase"/>
    <property type="match status" value="1"/>
</dbReference>
<dbReference type="RefSeq" id="WP_221234630.1">
    <property type="nucleotide sequence ID" value="NZ_JACIJK010000004.1"/>
</dbReference>
<evidence type="ECO:0000313" key="1">
    <source>
        <dbReference type="EMBL" id="MBB5714843.1"/>
    </source>
</evidence>
<dbReference type="GO" id="GO:0016791">
    <property type="term" value="F:phosphatase activity"/>
    <property type="evidence" value="ECO:0007669"/>
    <property type="project" value="TreeGrafter"/>
</dbReference>
<sequence>MAATLLLIRHAAHIHFNRQLSGRMPGVPLSGEGREQAAALGHRLADAGVQHLWTSPLDRTVATAEAIATHCGLPEPRVVYDLVEIDMGDWTGRAFGTFGDDPDWRAWNEQRATARIPGGESMAEAQSRIVSIMERALREHDGETVAIVSHSDMIKAAICHALGLSLDGMSRFDIEPASVSRIVIGDWGSKVMTLNEGVY</sequence>
<dbReference type="EC" id="5.4.2.12" evidence="1"/>
<dbReference type="PANTHER" id="PTHR48100:SF59">
    <property type="entry name" value="ADENOSYLCOBALAMIN_ALPHA-RIBAZOLE PHOSPHATASE"/>
    <property type="match status" value="1"/>
</dbReference>